<dbReference type="AlphaFoldDB" id="A0A1Y6LW97"/>
<evidence type="ECO:0000313" key="1">
    <source>
        <dbReference type="EMBL" id="SMY28652.1"/>
    </source>
</evidence>
<sequence>MDFGCQNAPSADELLLGNDLTINSSTNETDLDDSQRELLVEEAKRPFEISRKHFARRTSIPAPPADPIDCRSLADGSLTAVTATIINPDSSTTTRNLVSGFSIHLPGQDG</sequence>
<dbReference type="Proteomes" id="UP000215453">
    <property type="component" value="Chromosome 11"/>
</dbReference>
<reference evidence="1 2" key="1">
    <citation type="submission" date="2016-10" db="EMBL/GenBank/DDBJ databases">
        <authorList>
            <person name="Varghese N."/>
        </authorList>
    </citation>
    <scope>NUCLEOTIDE SEQUENCE [LARGE SCALE GENOMIC DNA]</scope>
</reference>
<protein>
    <submittedName>
        <fullName evidence="1">Uncharacterized protein</fullName>
    </submittedName>
</protein>
<evidence type="ECO:0000313" key="2">
    <source>
        <dbReference type="Proteomes" id="UP000215453"/>
    </source>
</evidence>
<accession>A0A1Y6LW97</accession>
<gene>
    <name evidence="1" type="ORF">ZT1A5_G10098</name>
</gene>
<organism evidence="1 2">
    <name type="scientific">Zymoseptoria tritici ST99CH_1A5</name>
    <dbReference type="NCBI Taxonomy" id="1276529"/>
    <lineage>
        <taxon>Eukaryota</taxon>
        <taxon>Fungi</taxon>
        <taxon>Dikarya</taxon>
        <taxon>Ascomycota</taxon>
        <taxon>Pezizomycotina</taxon>
        <taxon>Dothideomycetes</taxon>
        <taxon>Dothideomycetidae</taxon>
        <taxon>Mycosphaerellales</taxon>
        <taxon>Mycosphaerellaceae</taxon>
        <taxon>Zymoseptoria</taxon>
    </lineage>
</organism>
<proteinExistence type="predicted"/>
<dbReference type="EMBL" id="LT882686">
    <property type="protein sequence ID" value="SMY28652.1"/>
    <property type="molecule type" value="Genomic_DNA"/>
</dbReference>
<name>A0A1Y6LW97_ZYMTR</name>